<evidence type="ECO:0000313" key="2">
    <source>
        <dbReference type="Proteomes" id="UP000195667"/>
    </source>
</evidence>
<keyword evidence="2" id="KW-1185">Reference proteome</keyword>
<gene>
    <name evidence="1" type="ORF">CRENPOLYSF1_350031</name>
</gene>
<dbReference type="OrthoDB" id="9800707at2"/>
<organism evidence="1 2">
    <name type="scientific">Crenothrix polyspora</name>
    <dbReference type="NCBI Taxonomy" id="360316"/>
    <lineage>
        <taxon>Bacteria</taxon>
        <taxon>Pseudomonadati</taxon>
        <taxon>Pseudomonadota</taxon>
        <taxon>Gammaproteobacteria</taxon>
        <taxon>Methylococcales</taxon>
        <taxon>Crenotrichaceae</taxon>
        <taxon>Crenothrix</taxon>
    </lineage>
</organism>
<dbReference type="Proteomes" id="UP000195667">
    <property type="component" value="Unassembled WGS sequence"/>
</dbReference>
<dbReference type="EMBL" id="FUKI01000110">
    <property type="protein sequence ID" value="SJM92934.1"/>
    <property type="molecule type" value="Genomic_DNA"/>
</dbReference>
<protein>
    <submittedName>
        <fullName evidence="1">Uncharacterized protein</fullName>
    </submittedName>
</protein>
<accession>A0A1R4H9J3</accession>
<dbReference type="RefSeq" id="WP_087143617.1">
    <property type="nucleotide sequence ID" value="NZ_FUKI01000110.1"/>
</dbReference>
<sequence>MMSIQSIEQAIEQLPAHELAKFRRWFSQFDEAAWDAQIEANACVGKLDAMAAEALAEYHKGTAREF</sequence>
<name>A0A1R4H9J3_9GAMM</name>
<dbReference type="AlphaFoldDB" id="A0A1R4H9J3"/>
<proteinExistence type="predicted"/>
<reference evidence="2" key="1">
    <citation type="submission" date="2017-02" db="EMBL/GenBank/DDBJ databases">
        <authorList>
            <person name="Daims H."/>
        </authorList>
    </citation>
    <scope>NUCLEOTIDE SEQUENCE [LARGE SCALE GENOMIC DNA]</scope>
</reference>
<evidence type="ECO:0000313" key="1">
    <source>
        <dbReference type="EMBL" id="SJM92934.1"/>
    </source>
</evidence>